<evidence type="ECO:0000256" key="1">
    <source>
        <dbReference type="ARBA" id="ARBA00022679"/>
    </source>
</evidence>
<dbReference type="EMBL" id="JANBPT010000120">
    <property type="protein sequence ID" value="KAJ1927394.1"/>
    <property type="molecule type" value="Genomic_DNA"/>
</dbReference>
<reference evidence="5" key="1">
    <citation type="submission" date="2022-07" db="EMBL/GenBank/DDBJ databases">
        <title>Phylogenomic reconstructions and comparative analyses of Kickxellomycotina fungi.</title>
        <authorList>
            <person name="Reynolds N.K."/>
            <person name="Stajich J.E."/>
            <person name="Barry K."/>
            <person name="Grigoriev I.V."/>
            <person name="Crous P."/>
            <person name="Smith M.E."/>
        </authorList>
    </citation>
    <scope>NUCLEOTIDE SEQUENCE</scope>
    <source>
        <strain evidence="5">RSA 861</strain>
    </source>
</reference>
<accession>A0A9W8ADT3</accession>
<dbReference type="PANTHER" id="PTHR11364:SF27">
    <property type="entry name" value="SULFURTRANSFERASE"/>
    <property type="match status" value="1"/>
</dbReference>
<protein>
    <recommendedName>
        <fullName evidence="4">Rhodanese domain-containing protein</fullName>
    </recommendedName>
</protein>
<keyword evidence="1" id="KW-0808">Transferase</keyword>
<sequence>MDTPKPAATMWDEPDFDQEEDNSKDQKRWGEDTDDEWNDHDEDEHDDDGESDGEVHIYPGDYEQSEAFITEDPEIRGDYDSALVSTEWLHGNLDHVIPIDGSWVMPFSNRDLRDEWLQCHIQHARFLDIERLRFKHQILPHLLPTTRQFGEAMHKMGIDRDSHVVIYDNSYLFSACRVYWMFKAFGHRNVSILNGGMPKWRAEGRPVFSGPADLETLPKAKAHYECKRYVSLIRTHSQIVENIQLLDHSLKGGEPVDGVEYVLDARTEDRFRGLVPEPRPGLPGGSIMHSLNTPYEDLIHRDPATDAITLRPRDELRAYFKAKGIDLTKPLVTSCGSGVTAAVVYVALRELRAPKVALYDGSWFDYATQIISPMDRDVHEHVFEPPTNPLPENAFELPPGLRPRRPRTKDGRS</sequence>
<dbReference type="InterPro" id="IPR001763">
    <property type="entry name" value="Rhodanese-like_dom"/>
</dbReference>
<dbReference type="CDD" id="cd01449">
    <property type="entry name" value="TST_Repeat_2"/>
    <property type="match status" value="1"/>
</dbReference>
<feature type="region of interest" description="Disordered" evidence="3">
    <location>
        <begin position="1"/>
        <end position="57"/>
    </location>
</feature>
<dbReference type="PROSITE" id="PS50206">
    <property type="entry name" value="RHODANESE_3"/>
    <property type="match status" value="2"/>
</dbReference>
<dbReference type="OrthoDB" id="270167at2759"/>
<organism evidence="5 6">
    <name type="scientific">Tieghemiomyces parasiticus</name>
    <dbReference type="NCBI Taxonomy" id="78921"/>
    <lineage>
        <taxon>Eukaryota</taxon>
        <taxon>Fungi</taxon>
        <taxon>Fungi incertae sedis</taxon>
        <taxon>Zoopagomycota</taxon>
        <taxon>Kickxellomycotina</taxon>
        <taxon>Dimargaritomycetes</taxon>
        <taxon>Dimargaritales</taxon>
        <taxon>Dimargaritaceae</taxon>
        <taxon>Tieghemiomyces</taxon>
    </lineage>
</organism>
<dbReference type="Proteomes" id="UP001150569">
    <property type="component" value="Unassembled WGS sequence"/>
</dbReference>
<keyword evidence="2" id="KW-0677">Repeat</keyword>
<dbReference type="InterPro" id="IPR036873">
    <property type="entry name" value="Rhodanese-like_dom_sf"/>
</dbReference>
<evidence type="ECO:0000256" key="3">
    <source>
        <dbReference type="SAM" id="MobiDB-lite"/>
    </source>
</evidence>
<name>A0A9W8ADT3_9FUNG</name>
<dbReference type="PANTHER" id="PTHR11364">
    <property type="entry name" value="THIOSULFATE SULFERTANSFERASE"/>
    <property type="match status" value="1"/>
</dbReference>
<evidence type="ECO:0000313" key="6">
    <source>
        <dbReference type="Proteomes" id="UP001150569"/>
    </source>
</evidence>
<dbReference type="Pfam" id="PF00581">
    <property type="entry name" value="Rhodanese"/>
    <property type="match status" value="2"/>
</dbReference>
<dbReference type="CDD" id="cd01448">
    <property type="entry name" value="TST_Repeat_1"/>
    <property type="match status" value="1"/>
</dbReference>
<feature type="compositionally biased region" description="Basic and acidic residues" evidence="3">
    <location>
        <begin position="21"/>
        <end position="31"/>
    </location>
</feature>
<evidence type="ECO:0000259" key="4">
    <source>
        <dbReference type="PROSITE" id="PS50206"/>
    </source>
</evidence>
<dbReference type="SUPFAM" id="SSF52821">
    <property type="entry name" value="Rhodanese/Cell cycle control phosphatase"/>
    <property type="match status" value="2"/>
</dbReference>
<dbReference type="SMART" id="SM00450">
    <property type="entry name" value="RHOD"/>
    <property type="match status" value="2"/>
</dbReference>
<feature type="region of interest" description="Disordered" evidence="3">
    <location>
        <begin position="383"/>
        <end position="413"/>
    </location>
</feature>
<keyword evidence="6" id="KW-1185">Reference proteome</keyword>
<proteinExistence type="predicted"/>
<evidence type="ECO:0000313" key="5">
    <source>
        <dbReference type="EMBL" id="KAJ1927394.1"/>
    </source>
</evidence>
<dbReference type="GO" id="GO:0004792">
    <property type="term" value="F:thiosulfate-cyanide sulfurtransferase activity"/>
    <property type="evidence" value="ECO:0007669"/>
    <property type="project" value="TreeGrafter"/>
</dbReference>
<dbReference type="GO" id="GO:0005739">
    <property type="term" value="C:mitochondrion"/>
    <property type="evidence" value="ECO:0007669"/>
    <property type="project" value="TreeGrafter"/>
</dbReference>
<dbReference type="AlphaFoldDB" id="A0A9W8ADT3"/>
<evidence type="ECO:0000256" key="2">
    <source>
        <dbReference type="ARBA" id="ARBA00022737"/>
    </source>
</evidence>
<feature type="domain" description="Rhodanese" evidence="4">
    <location>
        <begin position="262"/>
        <end position="375"/>
    </location>
</feature>
<dbReference type="Gene3D" id="3.40.250.10">
    <property type="entry name" value="Rhodanese-like domain"/>
    <property type="match status" value="2"/>
</dbReference>
<feature type="compositionally biased region" description="Acidic residues" evidence="3">
    <location>
        <begin position="32"/>
        <end position="52"/>
    </location>
</feature>
<gene>
    <name evidence="5" type="ORF">IWQ60_002981</name>
</gene>
<comment type="caution">
    <text evidence="5">The sequence shown here is derived from an EMBL/GenBank/DDBJ whole genome shotgun (WGS) entry which is preliminary data.</text>
</comment>
<dbReference type="InterPro" id="IPR045078">
    <property type="entry name" value="TST/MPST-like"/>
</dbReference>
<feature type="domain" description="Rhodanese" evidence="4">
    <location>
        <begin position="92"/>
        <end position="209"/>
    </location>
</feature>